<feature type="region of interest" description="Disordered" evidence="7">
    <location>
        <begin position="1185"/>
        <end position="1222"/>
    </location>
</feature>
<protein>
    <recommendedName>
        <fullName evidence="8">Protein kinase domain-containing protein</fullName>
    </recommendedName>
</protein>
<evidence type="ECO:0000256" key="5">
    <source>
        <dbReference type="ARBA" id="ARBA00022840"/>
    </source>
</evidence>
<feature type="compositionally biased region" description="Gly residues" evidence="7">
    <location>
        <begin position="1304"/>
        <end position="1323"/>
    </location>
</feature>
<accession>A0A836BT13</accession>
<evidence type="ECO:0000256" key="1">
    <source>
        <dbReference type="ARBA" id="ARBA00022527"/>
    </source>
</evidence>
<feature type="region of interest" description="Disordered" evidence="7">
    <location>
        <begin position="427"/>
        <end position="448"/>
    </location>
</feature>
<dbReference type="InterPro" id="IPR001245">
    <property type="entry name" value="Ser-Thr/Tyr_kinase_cat_dom"/>
</dbReference>
<keyword evidence="4" id="KW-0418">Kinase</keyword>
<comment type="caution">
    <text evidence="9">The sequence shown here is derived from an EMBL/GenBank/DDBJ whole genome shotgun (WGS) entry which is preliminary data.</text>
</comment>
<name>A0A836BT13_9CHLO</name>
<dbReference type="Pfam" id="PF07714">
    <property type="entry name" value="PK_Tyr_Ser-Thr"/>
    <property type="match status" value="1"/>
</dbReference>
<dbReference type="GO" id="GO:0005524">
    <property type="term" value="F:ATP binding"/>
    <property type="evidence" value="ECO:0007669"/>
    <property type="project" value="UniProtKB-UniRule"/>
</dbReference>
<dbReference type="EMBL" id="JAEHOE010000113">
    <property type="protein sequence ID" value="KAG2486384.1"/>
    <property type="molecule type" value="Genomic_DNA"/>
</dbReference>
<feature type="compositionally biased region" description="Gly residues" evidence="7">
    <location>
        <begin position="1197"/>
        <end position="1211"/>
    </location>
</feature>
<feature type="compositionally biased region" description="Basic and acidic residues" evidence="7">
    <location>
        <begin position="257"/>
        <end position="266"/>
    </location>
</feature>
<keyword evidence="2" id="KW-0808">Transferase</keyword>
<evidence type="ECO:0000256" key="3">
    <source>
        <dbReference type="ARBA" id="ARBA00022741"/>
    </source>
</evidence>
<feature type="compositionally biased region" description="Gly residues" evidence="7">
    <location>
        <begin position="427"/>
        <end position="438"/>
    </location>
</feature>
<dbReference type="GO" id="GO:0004674">
    <property type="term" value="F:protein serine/threonine kinase activity"/>
    <property type="evidence" value="ECO:0007669"/>
    <property type="project" value="UniProtKB-KW"/>
</dbReference>
<dbReference type="Gene3D" id="1.10.510.10">
    <property type="entry name" value="Transferase(Phosphotransferase) domain 1"/>
    <property type="match status" value="1"/>
</dbReference>
<feature type="region of interest" description="Disordered" evidence="7">
    <location>
        <begin position="925"/>
        <end position="961"/>
    </location>
</feature>
<feature type="domain" description="Protein kinase" evidence="8">
    <location>
        <begin position="800"/>
        <end position="1182"/>
    </location>
</feature>
<gene>
    <name evidence="9" type="ORF">HYH03_014963</name>
</gene>
<keyword evidence="1" id="KW-0723">Serine/threonine-protein kinase</keyword>
<keyword evidence="5 6" id="KW-0067">ATP-binding</keyword>
<dbReference type="OrthoDB" id="538772at2759"/>
<dbReference type="SUPFAM" id="SSF56112">
    <property type="entry name" value="Protein kinase-like (PK-like)"/>
    <property type="match status" value="1"/>
</dbReference>
<evidence type="ECO:0000256" key="2">
    <source>
        <dbReference type="ARBA" id="ARBA00022679"/>
    </source>
</evidence>
<proteinExistence type="predicted"/>
<dbReference type="Proteomes" id="UP000612055">
    <property type="component" value="Unassembled WGS sequence"/>
</dbReference>
<dbReference type="Gene3D" id="3.30.200.20">
    <property type="entry name" value="Phosphorylase Kinase, domain 1"/>
    <property type="match status" value="1"/>
</dbReference>
<dbReference type="PROSITE" id="PS00108">
    <property type="entry name" value="PROTEIN_KINASE_ST"/>
    <property type="match status" value="1"/>
</dbReference>
<sequence>MGLFSCFGGAEEVRNTAPTAAKPAQVVGHAPQPNAQPTVPQPAEPRATPARSDANGEGKGILSFSRGSLGRLSAKQATADRATPAANGIHADSDHTAPEHEALLTLLTVLTSLDGGWWEQIERAAIATAQHLTANHACIFLISGDNGFASPLALAGPAAPPLCVGVPMLMSAPGPSATGMAPAGPASAAAANPAGTLAPAASAPVPGSPPSAGPGPGLPALGPSCAAAALIAEQLHKDPGRLLCFLDSPAPASASAKEVKEGREGKGGPLLPPASPPEWRHLAYRAGQRHFAAVGIPAGSHTVGVLALGAEGACRPPCWRPESLHAVAALLSAPLRTPQVDLASRALGELSGAGTIHALVRVVLGAAAELVLSVTHVETQARVAFLPSDVEAAAVFQSAATDLLGPAVRRRLSEVLLVDTSAVGGGGGGGGQGGGGARGAASGAPTRRSLGGNEGLVASRVPSAAAAFVDGARDSFAERGSLYARGGHGGDELSVCRGHSLPLKHTLLSEALSHASGLCISDCNAYVQGVSGLCISDCNAYVQDSKVYPRDLAVSRGAAPAQSLALASGSHEGRPLLALYATYHSVLPQGLLQAVVQELGQLLKALTPTVAAKLAGPLAAEWGYLKHQLMESMRNRSLRSLVGSNAQSQVIDPTAAAAAVDSAPGAAASGIRTGASGGLAAADSPANAASAVASASAAAAGVNTTGGGGTGLMLSAMSAAAAVLTEGSGSQGLLGFERSRGKDGRASGRASFSLEAANSPRGSSKLAPLIATLHDRLKAAQAEQMANCRAASRVQDLESIRILEQIGRGGYGVVYRGLYHGSEVAIKVIQEAEVAAAAGDDGGPAGPLRRMNSVALENKHLHDAIELVASVGMGGHPNIVQVLTFFTDVRVMVGDQPVDGLQRRLSGLDGVAELMRLTHMPGAVAGPLGGGGGGQAAPGSGAGGESGTGDAAESGEVGGGSPRSSGVIVLVQEFCDAGTLKNAINQRAFFDRGTVQGGPDRPSRVHLQLNMRAVYSTLLEVALALRHMHGLHMVHCDLKPQNVLLKSSPRDPRGFTAKLSDFGLAKMMAHDEDGQLVIDEAVGSGTLTHMAPESLAGQKQLNASIDVFSFGILMWQMLCGTRLYQGLTTKQIIRGVVREGLRPQFPAWVPPEYRRLAERCWHPTPSERPTAGAIVAELESMVDTHSRSHWRSWRGPGAPGGGGGGGGGGGLADSPMQAPARHAAAAAAQLQLQAAAAAGAGAGGGGGAGAHPHVAQVLNLTAIAAAASPAPPAHAPGSGLSPQGSAQAPQRQHHAAPETAQPRGPGGNGPGRPQGGNTGGGAGPSLLII</sequence>
<evidence type="ECO:0000313" key="10">
    <source>
        <dbReference type="Proteomes" id="UP000612055"/>
    </source>
</evidence>
<dbReference type="InterPro" id="IPR051681">
    <property type="entry name" value="Ser/Thr_Kinases-Pseudokinases"/>
</dbReference>
<feature type="compositionally biased region" description="Pro residues" evidence="7">
    <location>
        <begin position="206"/>
        <end position="217"/>
    </location>
</feature>
<dbReference type="InterPro" id="IPR011009">
    <property type="entry name" value="Kinase-like_dom_sf"/>
</dbReference>
<feature type="region of interest" description="Disordered" evidence="7">
    <location>
        <begin position="1268"/>
        <end position="1329"/>
    </location>
</feature>
<evidence type="ECO:0000256" key="7">
    <source>
        <dbReference type="SAM" id="MobiDB-lite"/>
    </source>
</evidence>
<dbReference type="PROSITE" id="PS50011">
    <property type="entry name" value="PROTEIN_KINASE_DOM"/>
    <property type="match status" value="1"/>
</dbReference>
<organism evidence="9 10">
    <name type="scientific">Edaphochlamys debaryana</name>
    <dbReference type="NCBI Taxonomy" id="47281"/>
    <lineage>
        <taxon>Eukaryota</taxon>
        <taxon>Viridiplantae</taxon>
        <taxon>Chlorophyta</taxon>
        <taxon>core chlorophytes</taxon>
        <taxon>Chlorophyceae</taxon>
        <taxon>CS clade</taxon>
        <taxon>Chlamydomonadales</taxon>
        <taxon>Chlamydomonadales incertae sedis</taxon>
        <taxon>Edaphochlamys</taxon>
    </lineage>
</organism>
<dbReference type="InterPro" id="IPR000719">
    <property type="entry name" value="Prot_kinase_dom"/>
</dbReference>
<feature type="compositionally biased region" description="Gly residues" evidence="7">
    <location>
        <begin position="927"/>
        <end position="947"/>
    </location>
</feature>
<feature type="region of interest" description="Disordered" evidence="7">
    <location>
        <begin position="255"/>
        <end position="276"/>
    </location>
</feature>
<reference evidence="9" key="1">
    <citation type="journal article" date="2020" name="bioRxiv">
        <title>Comparative genomics of Chlamydomonas.</title>
        <authorList>
            <person name="Craig R.J."/>
            <person name="Hasan A.R."/>
            <person name="Ness R.W."/>
            <person name="Keightley P.D."/>
        </authorList>
    </citation>
    <scope>NUCLEOTIDE SEQUENCE</scope>
    <source>
        <strain evidence="9">CCAP 11/70</strain>
    </source>
</reference>
<evidence type="ECO:0000256" key="4">
    <source>
        <dbReference type="ARBA" id="ARBA00022777"/>
    </source>
</evidence>
<dbReference type="PANTHER" id="PTHR44329:SF214">
    <property type="entry name" value="PROTEIN KINASE DOMAIN-CONTAINING PROTEIN"/>
    <property type="match status" value="1"/>
</dbReference>
<dbReference type="SMART" id="SM00220">
    <property type="entry name" value="S_TKc"/>
    <property type="match status" value="1"/>
</dbReference>
<dbReference type="InterPro" id="IPR017441">
    <property type="entry name" value="Protein_kinase_ATP_BS"/>
</dbReference>
<evidence type="ECO:0000259" key="8">
    <source>
        <dbReference type="PROSITE" id="PS50011"/>
    </source>
</evidence>
<keyword evidence="3 6" id="KW-0547">Nucleotide-binding</keyword>
<feature type="binding site" evidence="6">
    <location>
        <position position="827"/>
    </location>
    <ligand>
        <name>ATP</name>
        <dbReference type="ChEBI" id="CHEBI:30616"/>
    </ligand>
</feature>
<dbReference type="InterPro" id="IPR008271">
    <property type="entry name" value="Ser/Thr_kinase_AS"/>
</dbReference>
<evidence type="ECO:0000313" key="9">
    <source>
        <dbReference type="EMBL" id="KAG2486384.1"/>
    </source>
</evidence>
<dbReference type="PANTHER" id="PTHR44329">
    <property type="entry name" value="SERINE/THREONINE-PROTEIN KINASE TNNI3K-RELATED"/>
    <property type="match status" value="1"/>
</dbReference>
<feature type="region of interest" description="Disordered" evidence="7">
    <location>
        <begin position="19"/>
        <end position="60"/>
    </location>
</feature>
<feature type="region of interest" description="Disordered" evidence="7">
    <location>
        <begin position="73"/>
        <end position="93"/>
    </location>
</feature>
<keyword evidence="10" id="KW-1185">Reference proteome</keyword>
<evidence type="ECO:0000256" key="6">
    <source>
        <dbReference type="PROSITE-ProRule" id="PRU10141"/>
    </source>
</evidence>
<feature type="region of interest" description="Disordered" evidence="7">
    <location>
        <begin position="197"/>
        <end position="217"/>
    </location>
</feature>
<dbReference type="PROSITE" id="PS00107">
    <property type="entry name" value="PROTEIN_KINASE_ATP"/>
    <property type="match status" value="1"/>
</dbReference>